<sequence length="441" mass="51067">MKASLPFKYIIADKKGKNYVVFDFKDDSGKRKRKWVTTDLPADCSYKALTAKVNVIVAKFYEEFLTGRLTKVKEAPKEKEKTELSEEILSDDAECKTGFEFTAFLDYWLETIKPTLARTSHQSYTRYITRIKNYFDERYPHLLLGNLTALQLQQFYNDKYNSGLSGNSVKHYHANIHKALKYAVKMDMLDINVADKVELPKIQKFEANFYNKDELEQLFEVFKGDRLELVVHIAAYYGLRKSEIIGLKWDSVNFEEKKLTVRRKVSSTYGSGKEMIFVENQLKTESSVRTFPLIPHIEQMLIERKTLEEYYSKLLGKDFDREYDGFVCRDNFGKLITPNFVTSHFKYIIQKNKLKHIRFHDLRHSCASLLLANGVSMKAIQEWLGHSTFNVTANFYSHLDFHSKVESAETIAKVLGGDSADTEQAIHDKGSEGKKSRKSST</sequence>
<dbReference type="InterPro" id="IPR025269">
    <property type="entry name" value="SAM-like_dom"/>
</dbReference>
<dbReference type="GeneID" id="83156702"/>
<dbReference type="SUPFAM" id="SSF56349">
    <property type="entry name" value="DNA breaking-rejoining enzymes"/>
    <property type="match status" value="1"/>
</dbReference>
<keyword evidence="9" id="KW-1185">Reference proteome</keyword>
<dbReference type="InterPro" id="IPR002104">
    <property type="entry name" value="Integrase_catalytic"/>
</dbReference>
<dbReference type="EMBL" id="FP929052">
    <property type="protein sequence ID" value="CBL18065.1"/>
    <property type="molecule type" value="Genomic_DNA"/>
</dbReference>
<evidence type="ECO:0000313" key="9">
    <source>
        <dbReference type="Proteomes" id="UP000007054"/>
    </source>
</evidence>
<reference evidence="8" key="1">
    <citation type="submission" date="2010-03" db="EMBL/GenBank/DDBJ databases">
        <title>The genome sequence of Ruminococcus sp. 18P13.</title>
        <authorList>
            <consortium name="metaHIT consortium -- http://www.metahit.eu/"/>
            <person name="Pajon A."/>
            <person name="Turner K."/>
            <person name="Parkhill J."/>
            <person name="Bernalier A."/>
        </authorList>
    </citation>
    <scope>NUCLEOTIDE SEQUENCE [LARGE SCALE GENOMIC DNA]</scope>
    <source>
        <strain evidence="8">Type strain: 18P13</strain>
    </source>
</reference>
<dbReference type="Gene3D" id="1.10.443.10">
    <property type="entry name" value="Intergrase catalytic core"/>
    <property type="match status" value="1"/>
</dbReference>
<dbReference type="PROSITE" id="PS51898">
    <property type="entry name" value="TYR_RECOMBINASE"/>
    <property type="match status" value="1"/>
</dbReference>
<dbReference type="PROSITE" id="PS51900">
    <property type="entry name" value="CB"/>
    <property type="match status" value="1"/>
</dbReference>
<organism evidence="8 9">
    <name type="scientific">Ruminococcus champanellensis (strain DSM 18848 / JCM 17042 / KCTC 15320 / 18P13)</name>
    <dbReference type="NCBI Taxonomy" id="213810"/>
    <lineage>
        <taxon>Bacteria</taxon>
        <taxon>Bacillati</taxon>
        <taxon>Bacillota</taxon>
        <taxon>Clostridia</taxon>
        <taxon>Eubacteriales</taxon>
        <taxon>Oscillospiraceae</taxon>
        <taxon>Ruminococcus</taxon>
    </lineage>
</organism>
<dbReference type="AlphaFoldDB" id="D4LEM0"/>
<dbReference type="PANTHER" id="PTHR30349">
    <property type="entry name" value="PHAGE INTEGRASE-RELATED"/>
    <property type="match status" value="1"/>
</dbReference>
<dbReference type="PATRIC" id="fig|213810.4.peg.1926"/>
<dbReference type="Pfam" id="PF13102">
    <property type="entry name" value="Phage_int_SAM_5"/>
    <property type="match status" value="1"/>
</dbReference>
<evidence type="ECO:0000256" key="4">
    <source>
        <dbReference type="PROSITE-ProRule" id="PRU01248"/>
    </source>
</evidence>
<feature type="compositionally biased region" description="Basic and acidic residues" evidence="5">
    <location>
        <begin position="424"/>
        <end position="434"/>
    </location>
</feature>
<proteinExistence type="inferred from homology"/>
<evidence type="ECO:0000313" key="8">
    <source>
        <dbReference type="EMBL" id="CBL18065.1"/>
    </source>
</evidence>
<feature type="domain" description="Tyr recombinase" evidence="6">
    <location>
        <begin position="205"/>
        <end position="409"/>
    </location>
</feature>
<dbReference type="Gene3D" id="1.10.150.130">
    <property type="match status" value="1"/>
</dbReference>
<feature type="domain" description="Core-binding (CB)" evidence="7">
    <location>
        <begin position="99"/>
        <end position="184"/>
    </location>
</feature>
<dbReference type="GO" id="GO:0006310">
    <property type="term" value="P:DNA recombination"/>
    <property type="evidence" value="ECO:0007669"/>
    <property type="project" value="UniProtKB-KW"/>
</dbReference>
<evidence type="ECO:0000256" key="2">
    <source>
        <dbReference type="ARBA" id="ARBA00023125"/>
    </source>
</evidence>
<dbReference type="Pfam" id="PF00589">
    <property type="entry name" value="Phage_integrase"/>
    <property type="match status" value="1"/>
</dbReference>
<dbReference type="BioCyc" id="RCHA213810:RUM_RS09885-MONOMER"/>
<reference evidence="8" key="2">
    <citation type="submission" date="2010-03" db="EMBL/GenBank/DDBJ databases">
        <authorList>
            <person name="Pajon A."/>
        </authorList>
    </citation>
    <scope>NUCLEOTIDE SEQUENCE</scope>
    <source>
        <strain evidence="8">Type strain: 18P13</strain>
    </source>
</reference>
<comment type="similarity">
    <text evidence="1">Belongs to the 'phage' integrase family.</text>
</comment>
<evidence type="ECO:0000259" key="7">
    <source>
        <dbReference type="PROSITE" id="PS51900"/>
    </source>
</evidence>
<dbReference type="STRING" id="213810.RUM_20390"/>
<dbReference type="InterPro" id="IPR044068">
    <property type="entry name" value="CB"/>
</dbReference>
<dbReference type="PANTHER" id="PTHR30349:SF41">
    <property type="entry name" value="INTEGRASE_RECOMBINASE PROTEIN MJ0367-RELATED"/>
    <property type="match status" value="1"/>
</dbReference>
<dbReference type="InterPro" id="IPR010998">
    <property type="entry name" value="Integrase_recombinase_N"/>
</dbReference>
<dbReference type="InterPro" id="IPR013762">
    <property type="entry name" value="Integrase-like_cat_sf"/>
</dbReference>
<gene>
    <name evidence="8" type="ordered locus">RUM_20390</name>
</gene>
<evidence type="ECO:0000259" key="6">
    <source>
        <dbReference type="PROSITE" id="PS51898"/>
    </source>
</evidence>
<keyword evidence="3" id="KW-0233">DNA recombination</keyword>
<feature type="region of interest" description="Disordered" evidence="5">
    <location>
        <begin position="422"/>
        <end position="441"/>
    </location>
</feature>
<dbReference type="InterPro" id="IPR011010">
    <property type="entry name" value="DNA_brk_join_enz"/>
</dbReference>
<evidence type="ECO:0000256" key="1">
    <source>
        <dbReference type="ARBA" id="ARBA00008857"/>
    </source>
</evidence>
<dbReference type="CDD" id="cd01189">
    <property type="entry name" value="INT_ICEBs1_C_like"/>
    <property type="match status" value="1"/>
</dbReference>
<accession>D4LEM0</accession>
<evidence type="ECO:0000256" key="5">
    <source>
        <dbReference type="SAM" id="MobiDB-lite"/>
    </source>
</evidence>
<protein>
    <submittedName>
        <fullName evidence="8">Site-specific recombinase XerD</fullName>
    </submittedName>
</protein>
<dbReference type="GO" id="GO:0015074">
    <property type="term" value="P:DNA integration"/>
    <property type="evidence" value="ECO:0007669"/>
    <property type="project" value="InterPro"/>
</dbReference>
<dbReference type="KEGG" id="rch:RUM_20390"/>
<keyword evidence="2 4" id="KW-0238">DNA-binding</keyword>
<name>D4LEM0_RUMC1</name>
<dbReference type="RefSeq" id="WP_015558971.1">
    <property type="nucleotide sequence ID" value="NC_021039.1"/>
</dbReference>
<dbReference type="Proteomes" id="UP000007054">
    <property type="component" value="Chromosome"/>
</dbReference>
<dbReference type="GO" id="GO:0003677">
    <property type="term" value="F:DNA binding"/>
    <property type="evidence" value="ECO:0007669"/>
    <property type="project" value="UniProtKB-UniRule"/>
</dbReference>
<dbReference type="HOGENOM" id="CLU_027562_17_1_9"/>
<evidence type="ECO:0000256" key="3">
    <source>
        <dbReference type="ARBA" id="ARBA00023172"/>
    </source>
</evidence>
<dbReference type="InterPro" id="IPR050090">
    <property type="entry name" value="Tyrosine_recombinase_XerCD"/>
</dbReference>